<dbReference type="Pfam" id="PF03330">
    <property type="entry name" value="DPBB_1"/>
    <property type="match status" value="1"/>
</dbReference>
<dbReference type="PANTHER" id="PTHR31836:SF24">
    <property type="entry name" value="RLPA-LIKE PROTEIN DOUBLE-PSI BETA-BARREL DOMAIN-CONTAINING PROTEIN"/>
    <property type="match status" value="1"/>
</dbReference>
<dbReference type="AlphaFoldDB" id="A0AAD5UTI9"/>
<comment type="caution">
    <text evidence="5">The sequence shown here is derived from an EMBL/GenBank/DDBJ whole genome shotgun (WGS) entry which is preliminary data.</text>
</comment>
<feature type="compositionally biased region" description="Low complexity" evidence="2">
    <location>
        <begin position="140"/>
        <end position="174"/>
    </location>
</feature>
<evidence type="ECO:0000313" key="6">
    <source>
        <dbReference type="Proteomes" id="UP001212997"/>
    </source>
</evidence>
<sequence length="284" mass="29595">MFSFSSVVAVTLSALSAVNGLAIPRGGAPSTYNEGYLEKYDVYHARYVAIGCTGKQGTAFFDKCCHPLLATETLQANRPAECRPGSAVSTKASPTPAADDDDDDCEDDDDEDDSSSVATPKSTPTPTKAPVNAAPSPDVTPSTSKASPPKSSSKAPTPKPSSSKAASKPAATPADTGSGETFTGGFATFYYQGGAAGACGDFHSDNDLIAAIDERRYGNANRKSSLCGRKVHLTNTKNGKSVTVTIKDDCPTCENANSIDLSVAAFNRIATEEEGMVPIKWQFL</sequence>
<dbReference type="InterPro" id="IPR051477">
    <property type="entry name" value="Expansin_CellWall"/>
</dbReference>
<feature type="compositionally biased region" description="Acidic residues" evidence="2">
    <location>
        <begin position="98"/>
        <end position="114"/>
    </location>
</feature>
<accession>A0AAD5UTI9</accession>
<proteinExistence type="predicted"/>
<feature type="signal peptide" evidence="3">
    <location>
        <begin position="1"/>
        <end position="20"/>
    </location>
</feature>
<dbReference type="CDD" id="cd22191">
    <property type="entry name" value="DPBB_RlpA_EXP_N-like"/>
    <property type="match status" value="1"/>
</dbReference>
<dbReference type="Gene3D" id="2.40.40.10">
    <property type="entry name" value="RlpA-like domain"/>
    <property type="match status" value="1"/>
</dbReference>
<dbReference type="SUPFAM" id="SSF50685">
    <property type="entry name" value="Barwin-like endoglucanases"/>
    <property type="match status" value="1"/>
</dbReference>
<dbReference type="InterPro" id="IPR036908">
    <property type="entry name" value="RlpA-like_sf"/>
</dbReference>
<feature type="compositionally biased region" description="Low complexity" evidence="2">
    <location>
        <begin position="115"/>
        <end position="131"/>
    </location>
</feature>
<name>A0AAD5UTI9_9APHY</name>
<reference evidence="5" key="1">
    <citation type="submission" date="2022-07" db="EMBL/GenBank/DDBJ databases">
        <title>Genome Sequence of Physisporinus lineatus.</title>
        <authorList>
            <person name="Buettner E."/>
        </authorList>
    </citation>
    <scope>NUCLEOTIDE SEQUENCE</scope>
    <source>
        <strain evidence="5">VT162</strain>
    </source>
</reference>
<dbReference type="PANTHER" id="PTHR31836">
    <property type="match status" value="1"/>
</dbReference>
<gene>
    <name evidence="5" type="ORF">NLI96_g10479</name>
</gene>
<feature type="region of interest" description="Disordered" evidence="2">
    <location>
        <begin position="79"/>
        <end position="179"/>
    </location>
</feature>
<protein>
    <recommendedName>
        <fullName evidence="4">RlpA-like protein double-psi beta-barrel domain-containing protein</fullName>
    </recommendedName>
</protein>
<organism evidence="5 6">
    <name type="scientific">Meripilus lineatus</name>
    <dbReference type="NCBI Taxonomy" id="2056292"/>
    <lineage>
        <taxon>Eukaryota</taxon>
        <taxon>Fungi</taxon>
        <taxon>Dikarya</taxon>
        <taxon>Basidiomycota</taxon>
        <taxon>Agaricomycotina</taxon>
        <taxon>Agaricomycetes</taxon>
        <taxon>Polyporales</taxon>
        <taxon>Meripilaceae</taxon>
        <taxon>Meripilus</taxon>
    </lineage>
</organism>
<feature type="domain" description="RlpA-like protein double-psi beta-barrel" evidence="4">
    <location>
        <begin position="194"/>
        <end position="280"/>
    </location>
</feature>
<evidence type="ECO:0000256" key="2">
    <source>
        <dbReference type="SAM" id="MobiDB-lite"/>
    </source>
</evidence>
<evidence type="ECO:0000259" key="4">
    <source>
        <dbReference type="Pfam" id="PF03330"/>
    </source>
</evidence>
<dbReference type="InterPro" id="IPR009009">
    <property type="entry name" value="RlpA-like_DPBB"/>
</dbReference>
<evidence type="ECO:0000256" key="1">
    <source>
        <dbReference type="ARBA" id="ARBA00022729"/>
    </source>
</evidence>
<dbReference type="Proteomes" id="UP001212997">
    <property type="component" value="Unassembled WGS sequence"/>
</dbReference>
<keyword evidence="6" id="KW-1185">Reference proteome</keyword>
<dbReference type="EMBL" id="JANAWD010000596">
    <property type="protein sequence ID" value="KAJ3477418.1"/>
    <property type="molecule type" value="Genomic_DNA"/>
</dbReference>
<keyword evidence="1 3" id="KW-0732">Signal</keyword>
<evidence type="ECO:0000313" key="5">
    <source>
        <dbReference type="EMBL" id="KAJ3477418.1"/>
    </source>
</evidence>
<feature type="chain" id="PRO_5042140607" description="RlpA-like protein double-psi beta-barrel domain-containing protein" evidence="3">
    <location>
        <begin position="21"/>
        <end position="284"/>
    </location>
</feature>
<evidence type="ECO:0000256" key="3">
    <source>
        <dbReference type="SAM" id="SignalP"/>
    </source>
</evidence>